<comment type="caution">
    <text evidence="1">The sequence shown here is derived from an EMBL/GenBank/DDBJ whole genome shotgun (WGS) entry which is preliminary data.</text>
</comment>
<gene>
    <name evidence="1" type="ORF">E2C01_088850</name>
</gene>
<keyword evidence="2" id="KW-1185">Reference proteome</keyword>
<accession>A0A5B7JAF7</accession>
<dbReference type="Proteomes" id="UP000324222">
    <property type="component" value="Unassembled WGS sequence"/>
</dbReference>
<sequence>MHSGVSMLPLFYDNYHKATLAHTGVLRHHENGHPNIVNEDPINGGGARQQIRLRVATFTSIWLPGRQCAARSSPHAEHQLAHTAPASHPRHSIIDTDATDGPEYIILRIIAANEEDEARLRASLPCPEWCVCVCVCVFEELHSFIYLFCETVMKSLLSVDGVTLFLLL</sequence>
<evidence type="ECO:0000313" key="2">
    <source>
        <dbReference type="Proteomes" id="UP000324222"/>
    </source>
</evidence>
<name>A0A5B7JAF7_PORTR</name>
<evidence type="ECO:0000313" key="1">
    <source>
        <dbReference type="EMBL" id="MPC93710.1"/>
    </source>
</evidence>
<protein>
    <submittedName>
        <fullName evidence="1">Uncharacterized protein</fullName>
    </submittedName>
</protein>
<reference evidence="1 2" key="1">
    <citation type="submission" date="2019-05" db="EMBL/GenBank/DDBJ databases">
        <title>Another draft genome of Portunus trituberculatus and its Hox gene families provides insights of decapod evolution.</title>
        <authorList>
            <person name="Jeong J.-H."/>
            <person name="Song I."/>
            <person name="Kim S."/>
            <person name="Choi T."/>
            <person name="Kim D."/>
            <person name="Ryu S."/>
            <person name="Kim W."/>
        </authorList>
    </citation>
    <scope>NUCLEOTIDE SEQUENCE [LARGE SCALE GENOMIC DNA]</scope>
    <source>
        <tissue evidence="1">Muscle</tissue>
    </source>
</reference>
<dbReference type="AlphaFoldDB" id="A0A5B7JAF7"/>
<proteinExistence type="predicted"/>
<dbReference type="EMBL" id="VSRR010095819">
    <property type="protein sequence ID" value="MPC93710.1"/>
    <property type="molecule type" value="Genomic_DNA"/>
</dbReference>
<organism evidence="1 2">
    <name type="scientific">Portunus trituberculatus</name>
    <name type="common">Swimming crab</name>
    <name type="synonym">Neptunus trituberculatus</name>
    <dbReference type="NCBI Taxonomy" id="210409"/>
    <lineage>
        <taxon>Eukaryota</taxon>
        <taxon>Metazoa</taxon>
        <taxon>Ecdysozoa</taxon>
        <taxon>Arthropoda</taxon>
        <taxon>Crustacea</taxon>
        <taxon>Multicrustacea</taxon>
        <taxon>Malacostraca</taxon>
        <taxon>Eumalacostraca</taxon>
        <taxon>Eucarida</taxon>
        <taxon>Decapoda</taxon>
        <taxon>Pleocyemata</taxon>
        <taxon>Brachyura</taxon>
        <taxon>Eubrachyura</taxon>
        <taxon>Portunoidea</taxon>
        <taxon>Portunidae</taxon>
        <taxon>Portuninae</taxon>
        <taxon>Portunus</taxon>
    </lineage>
</organism>